<keyword evidence="1" id="KW-0732">Signal</keyword>
<dbReference type="PANTHER" id="PTHR21234">
    <property type="entry name" value="PURINE NUCLEOSIDE PHOSPHORYLASE"/>
    <property type="match status" value="1"/>
</dbReference>
<dbReference type="Proteomes" id="UP000575083">
    <property type="component" value="Unassembled WGS sequence"/>
</dbReference>
<comment type="caution">
    <text evidence="3">The sequence shown here is derived from an EMBL/GenBank/DDBJ whole genome shotgun (WGS) entry which is preliminary data.</text>
</comment>
<feature type="domain" description="Nucleoside phosphorylase" evidence="2">
    <location>
        <begin position="43"/>
        <end position="313"/>
    </location>
</feature>
<proteinExistence type="predicted"/>
<dbReference type="InterPro" id="IPR035994">
    <property type="entry name" value="Nucleoside_phosphorylase_sf"/>
</dbReference>
<reference evidence="3 4" key="1">
    <citation type="submission" date="2020-08" db="EMBL/GenBank/DDBJ databases">
        <title>Functional genomics of gut bacteria from endangered species of beetles.</title>
        <authorList>
            <person name="Carlos-Shanley C."/>
        </authorList>
    </citation>
    <scope>NUCLEOTIDE SEQUENCE [LARGE SCALE GENOMIC DNA]</scope>
    <source>
        <strain evidence="3 4">S00198</strain>
    </source>
</reference>
<evidence type="ECO:0000256" key="1">
    <source>
        <dbReference type="SAM" id="SignalP"/>
    </source>
</evidence>
<accession>A0A7X0PAH6</accession>
<dbReference type="RefSeq" id="WP_184855763.1">
    <property type="nucleotide sequence ID" value="NZ_JACHLK010000002.1"/>
</dbReference>
<dbReference type="InterPro" id="IPR000845">
    <property type="entry name" value="Nucleoside_phosphorylase_d"/>
</dbReference>
<feature type="chain" id="PRO_5030860940" evidence="1">
    <location>
        <begin position="26"/>
        <end position="316"/>
    </location>
</feature>
<dbReference type="GO" id="GO:0009116">
    <property type="term" value="P:nucleoside metabolic process"/>
    <property type="evidence" value="ECO:0007669"/>
    <property type="project" value="InterPro"/>
</dbReference>
<protein>
    <submittedName>
        <fullName evidence="3">Adenosylhomocysteine nucleosidase</fullName>
        <ecNumber evidence="3">3.2.2.9</ecNumber>
    </submittedName>
</protein>
<sequence length="316" mass="33852">MNFTALLPRRIAQLLGTLALAGALAGCASSPSVQGTRLDSTPRIAVISAFAPELTVLLPQVQQPVKHSINGVEFTTGTLQGKPVVVFLSGISMTNAAMNTQLVLDRFHVSHIVFSGIAGGVNPGLHIGDVTVPARWGQYLEWLMAREDQPGKYTAPGWMQAELTLPAYGMMHPRPVEVRSAANPKITQKFWFEADPRMLAVANGLATVPLEHCHASHCLKERPRMVVGGNGVSGQAFVDNKAFREYAFKTFEANVLDMETAATAMVAHSNGVPYIAFRSLSDLAGGGDGANEMDTFMHLAAANSAKVLQAFLAAWK</sequence>
<keyword evidence="3" id="KW-0378">Hydrolase</keyword>
<keyword evidence="4" id="KW-1185">Reference proteome</keyword>
<name>A0A7X0PAH6_9BURK</name>
<dbReference type="PANTHER" id="PTHR21234:SF42">
    <property type="entry name" value="PHOSPHORYLASE SUPERFAMILY PROTEIN"/>
    <property type="match status" value="1"/>
</dbReference>
<feature type="signal peptide" evidence="1">
    <location>
        <begin position="1"/>
        <end position="25"/>
    </location>
</feature>
<dbReference type="EC" id="3.2.2.9" evidence="3"/>
<evidence type="ECO:0000259" key="2">
    <source>
        <dbReference type="Pfam" id="PF01048"/>
    </source>
</evidence>
<dbReference type="Pfam" id="PF01048">
    <property type="entry name" value="PNP_UDP_1"/>
    <property type="match status" value="1"/>
</dbReference>
<keyword evidence="3" id="KW-0326">Glycosidase</keyword>
<gene>
    <name evidence="3" type="ORF">HNP48_000976</name>
</gene>
<dbReference type="CDD" id="cd09008">
    <property type="entry name" value="MTAN"/>
    <property type="match status" value="1"/>
</dbReference>
<dbReference type="SUPFAM" id="SSF53167">
    <property type="entry name" value="Purine and uridine phosphorylases"/>
    <property type="match status" value="1"/>
</dbReference>
<evidence type="ECO:0000313" key="4">
    <source>
        <dbReference type="Proteomes" id="UP000575083"/>
    </source>
</evidence>
<dbReference type="GO" id="GO:0008782">
    <property type="term" value="F:adenosylhomocysteine nucleosidase activity"/>
    <property type="evidence" value="ECO:0007669"/>
    <property type="project" value="UniProtKB-EC"/>
</dbReference>
<dbReference type="EMBL" id="JACHLK010000002">
    <property type="protein sequence ID" value="MBB6558312.1"/>
    <property type="molecule type" value="Genomic_DNA"/>
</dbReference>
<dbReference type="Gene3D" id="3.40.50.1580">
    <property type="entry name" value="Nucleoside phosphorylase domain"/>
    <property type="match status" value="1"/>
</dbReference>
<organism evidence="3 4">
    <name type="scientific">Acidovorax soli</name>
    <dbReference type="NCBI Taxonomy" id="592050"/>
    <lineage>
        <taxon>Bacteria</taxon>
        <taxon>Pseudomonadati</taxon>
        <taxon>Pseudomonadota</taxon>
        <taxon>Betaproteobacteria</taxon>
        <taxon>Burkholderiales</taxon>
        <taxon>Comamonadaceae</taxon>
        <taxon>Acidovorax</taxon>
    </lineage>
</organism>
<dbReference type="AlphaFoldDB" id="A0A7X0PAH6"/>
<evidence type="ECO:0000313" key="3">
    <source>
        <dbReference type="EMBL" id="MBB6558312.1"/>
    </source>
</evidence>